<dbReference type="Proteomes" id="UP000006049">
    <property type="component" value="Chromosome"/>
</dbReference>
<dbReference type="HOGENOM" id="CLU_1021705_0_0_10"/>
<protein>
    <submittedName>
        <fullName evidence="1">Uncharacterized protein</fullName>
    </submittedName>
</protein>
<name>I3YYE5_AEQSU</name>
<sequence>MTSSEEAMKRAGDVQNLGFVEFTSDLVRNVYKVITDSTLDQLKAYGELVQTVSKPLIEYQKEVTGITFNDSEMLTAGNNDTQLNNYINEVLGLSTDSAEVPLDDTQINVLNEQFTGVKIKDGETFKDMKESIDSEKIAKVDLQKFVYQKLAETTKESYSMLVTILKLGMQKVEVVDGQIHTKLVFHVDSTDQKSSDIRDVESKASNWGVSGSASARWGWGRANVSGNYNSSAVKVRVVNEKSSSAVNMKTDIIGSVTINFRSGSFPSIDSNQ</sequence>
<proteinExistence type="predicted"/>
<dbReference type="EMBL" id="CP003280">
    <property type="protein sequence ID" value="AFL82013.1"/>
    <property type="molecule type" value="Genomic_DNA"/>
</dbReference>
<reference evidence="1 2" key="1">
    <citation type="submission" date="2012-06" db="EMBL/GenBank/DDBJ databases">
        <title>The complete genome of Aequorivita sublithincola DSM 14238.</title>
        <authorList>
            <consortium name="US DOE Joint Genome Institute (JGI-PGF)"/>
            <person name="Lucas S."/>
            <person name="Copeland A."/>
            <person name="Lapidus A."/>
            <person name="Goodwin L."/>
            <person name="Pitluck S."/>
            <person name="Peters L."/>
            <person name="Munk A.C.C."/>
            <person name="Kyrpides N."/>
            <person name="Mavromatis K."/>
            <person name="Pagani I."/>
            <person name="Ivanova N."/>
            <person name="Ovchinnikova G."/>
            <person name="Zeytun A."/>
            <person name="Detter J.C."/>
            <person name="Han C."/>
            <person name="Land M."/>
            <person name="Hauser L."/>
            <person name="Markowitz V."/>
            <person name="Cheng J.-F."/>
            <person name="Hugenholtz P."/>
            <person name="Woyke T."/>
            <person name="Wu D."/>
            <person name="Tindall B."/>
            <person name="Faehnrich R."/>
            <person name="Brambilla E."/>
            <person name="Klenk H.-P."/>
            <person name="Eisen J.A."/>
        </authorList>
    </citation>
    <scope>NUCLEOTIDE SEQUENCE [LARGE SCALE GENOMIC DNA]</scope>
    <source>
        <strain evidence="2">DSM 14238 / LMG 21431 / ACAM 643 / 9-3</strain>
    </source>
</reference>
<dbReference type="OrthoDB" id="517757at2"/>
<dbReference type="STRING" id="746697.Aeqsu_2558"/>
<keyword evidence="2" id="KW-1185">Reference proteome</keyword>
<dbReference type="AlphaFoldDB" id="I3YYE5"/>
<dbReference type="RefSeq" id="WP_014783262.1">
    <property type="nucleotide sequence ID" value="NC_018013.1"/>
</dbReference>
<organism evidence="1 2">
    <name type="scientific">Aequorivita sublithincola (strain DSM 14238 / LMG 21431 / ACAM 643 / 9-3)</name>
    <dbReference type="NCBI Taxonomy" id="746697"/>
    <lineage>
        <taxon>Bacteria</taxon>
        <taxon>Pseudomonadati</taxon>
        <taxon>Bacteroidota</taxon>
        <taxon>Flavobacteriia</taxon>
        <taxon>Flavobacteriales</taxon>
        <taxon>Flavobacteriaceae</taxon>
        <taxon>Aequorivita</taxon>
    </lineage>
</organism>
<gene>
    <name evidence="1" type="ordered locus">Aeqsu_2558</name>
</gene>
<accession>I3YYE5</accession>
<evidence type="ECO:0000313" key="2">
    <source>
        <dbReference type="Proteomes" id="UP000006049"/>
    </source>
</evidence>
<dbReference type="KEGG" id="asl:Aeqsu_2558"/>
<evidence type="ECO:0000313" key="1">
    <source>
        <dbReference type="EMBL" id="AFL82013.1"/>
    </source>
</evidence>